<dbReference type="STRING" id="1798375.A2773_05520"/>
<comment type="caution">
    <text evidence="1">The sequence shown here is derived from an EMBL/GenBank/DDBJ whole genome shotgun (WGS) entry which is preliminary data.</text>
</comment>
<evidence type="ECO:0000313" key="1">
    <source>
        <dbReference type="EMBL" id="OGG14510.1"/>
    </source>
</evidence>
<reference evidence="1 2" key="1">
    <citation type="journal article" date="2016" name="Nat. Commun.">
        <title>Thousands of microbial genomes shed light on interconnected biogeochemical processes in an aquifer system.</title>
        <authorList>
            <person name="Anantharaman K."/>
            <person name="Brown C.T."/>
            <person name="Hug L.A."/>
            <person name="Sharon I."/>
            <person name="Castelle C.J."/>
            <person name="Probst A.J."/>
            <person name="Thomas B.C."/>
            <person name="Singh A."/>
            <person name="Wilkins M.J."/>
            <person name="Karaoz U."/>
            <person name="Brodie E.L."/>
            <person name="Williams K.H."/>
            <person name="Hubbard S.S."/>
            <person name="Banfield J.F."/>
        </authorList>
    </citation>
    <scope>NUCLEOTIDE SEQUENCE [LARGE SCALE GENOMIC DNA]</scope>
</reference>
<dbReference type="AlphaFoldDB" id="A0A1F5ZPW0"/>
<gene>
    <name evidence="1" type="ORF">A2773_05520</name>
</gene>
<sequence>MITMQALLKTTPLSDENRKAMLDKLPTMTEDQKFRLAEICWTTLSTVYQIRLKKEVDRMMWEMAQGEKQYSKNDFEEMKAKLYFEFAEKLEASQTEEDMVEVKKQLERSKNPS</sequence>
<dbReference type="EMBL" id="MFJE01000015">
    <property type="protein sequence ID" value="OGG14510.1"/>
    <property type="molecule type" value="Genomic_DNA"/>
</dbReference>
<organism evidence="1 2">
    <name type="scientific">Candidatus Gottesmanbacteria bacterium RIFCSPHIGHO2_01_FULL_39_10</name>
    <dbReference type="NCBI Taxonomy" id="1798375"/>
    <lineage>
        <taxon>Bacteria</taxon>
        <taxon>Candidatus Gottesmaniibacteriota</taxon>
    </lineage>
</organism>
<evidence type="ECO:0000313" key="2">
    <source>
        <dbReference type="Proteomes" id="UP000177383"/>
    </source>
</evidence>
<proteinExistence type="predicted"/>
<name>A0A1F5ZPW0_9BACT</name>
<accession>A0A1F5ZPW0</accession>
<dbReference type="Proteomes" id="UP000177383">
    <property type="component" value="Unassembled WGS sequence"/>
</dbReference>
<protein>
    <submittedName>
        <fullName evidence="1">Uncharacterized protein</fullName>
    </submittedName>
</protein>